<keyword evidence="1" id="KW-0812">Transmembrane</keyword>
<protein>
    <submittedName>
        <fullName evidence="2">Uncharacterized protein</fullName>
    </submittedName>
</protein>
<organism evidence="2 3">
    <name type="scientific">Levilactobacillus senmaizukei DSM 21775 = NBRC 103853</name>
    <dbReference type="NCBI Taxonomy" id="1423803"/>
    <lineage>
        <taxon>Bacteria</taxon>
        <taxon>Bacillati</taxon>
        <taxon>Bacillota</taxon>
        <taxon>Bacilli</taxon>
        <taxon>Lactobacillales</taxon>
        <taxon>Lactobacillaceae</taxon>
        <taxon>Levilactobacillus</taxon>
    </lineage>
</organism>
<accession>A0A0R2DM82</accession>
<reference evidence="2 3" key="1">
    <citation type="journal article" date="2015" name="Genome Announc.">
        <title>Expanding the biotechnology potential of lactobacilli through comparative genomics of 213 strains and associated genera.</title>
        <authorList>
            <person name="Sun Z."/>
            <person name="Harris H.M."/>
            <person name="McCann A."/>
            <person name="Guo C."/>
            <person name="Argimon S."/>
            <person name="Zhang W."/>
            <person name="Yang X."/>
            <person name="Jeffery I.B."/>
            <person name="Cooney J.C."/>
            <person name="Kagawa T.F."/>
            <person name="Liu W."/>
            <person name="Song Y."/>
            <person name="Salvetti E."/>
            <person name="Wrobel A."/>
            <person name="Rasinkangas P."/>
            <person name="Parkhill J."/>
            <person name="Rea M.C."/>
            <person name="O'Sullivan O."/>
            <person name="Ritari J."/>
            <person name="Douillard F.P."/>
            <person name="Paul Ross R."/>
            <person name="Yang R."/>
            <person name="Briner A.E."/>
            <person name="Felis G.E."/>
            <person name="de Vos W.M."/>
            <person name="Barrangou R."/>
            <person name="Klaenhammer T.R."/>
            <person name="Caufield P.W."/>
            <person name="Cui Y."/>
            <person name="Zhang H."/>
            <person name="O'Toole P.W."/>
        </authorList>
    </citation>
    <scope>NUCLEOTIDE SEQUENCE [LARGE SCALE GENOMIC DNA]</scope>
    <source>
        <strain evidence="2 3">DSM 21775</strain>
    </source>
</reference>
<name>A0A0R2DM82_9LACO</name>
<dbReference type="EMBL" id="AYZH01000028">
    <property type="protein sequence ID" value="KRN01258.1"/>
    <property type="molecule type" value="Genomic_DNA"/>
</dbReference>
<evidence type="ECO:0000256" key="1">
    <source>
        <dbReference type="SAM" id="Phobius"/>
    </source>
</evidence>
<gene>
    <name evidence="2" type="ORF">FD13_GL001166</name>
</gene>
<dbReference type="STRING" id="1423803.FD13_GL001166"/>
<keyword evidence="1" id="KW-0472">Membrane</keyword>
<keyword evidence="3" id="KW-1185">Reference proteome</keyword>
<evidence type="ECO:0000313" key="2">
    <source>
        <dbReference type="EMBL" id="KRN01258.1"/>
    </source>
</evidence>
<evidence type="ECO:0000313" key="3">
    <source>
        <dbReference type="Proteomes" id="UP000051589"/>
    </source>
</evidence>
<dbReference type="RefSeq" id="WP_156470519.1">
    <property type="nucleotide sequence ID" value="NZ_AYZH01000028.1"/>
</dbReference>
<keyword evidence="1" id="KW-1133">Transmembrane helix</keyword>
<dbReference type="PATRIC" id="fig|1423803.3.peg.1187"/>
<dbReference type="Proteomes" id="UP000051589">
    <property type="component" value="Unassembled WGS sequence"/>
</dbReference>
<comment type="caution">
    <text evidence="2">The sequence shown here is derived from an EMBL/GenBank/DDBJ whole genome shotgun (WGS) entry which is preliminary data.</text>
</comment>
<feature type="transmembrane region" description="Helical" evidence="1">
    <location>
        <begin position="12"/>
        <end position="29"/>
    </location>
</feature>
<dbReference type="AlphaFoldDB" id="A0A0R2DM82"/>
<proteinExistence type="predicted"/>
<sequence>MDLFYYYVGEVVSWFGLIALCVSFGYWLSESVHAMGGWKAWAIDFFGLELKEEQK</sequence>
<dbReference type="OrthoDB" id="9903725at2"/>